<keyword evidence="4 7" id="KW-0479">Metal-binding</keyword>
<dbReference type="GO" id="GO:0005524">
    <property type="term" value="F:ATP binding"/>
    <property type="evidence" value="ECO:0007669"/>
    <property type="project" value="UniProtKB-UniRule"/>
</dbReference>
<comment type="pathway">
    <text evidence="7">Carbohydrate metabolism; tricarboxylic acid cycle; succinate from succinyl-CoA (ligase route): step 1/1.</text>
</comment>
<feature type="binding site" evidence="7">
    <location>
        <position position="50"/>
    </location>
    <ligand>
        <name>ATP</name>
        <dbReference type="ChEBI" id="CHEBI:30616"/>
    </ligand>
</feature>
<dbReference type="FunFam" id="3.30.1490.20:FF:000002">
    <property type="entry name" value="Succinate--CoA ligase [ADP-forming] subunit beta"/>
    <property type="match status" value="1"/>
</dbReference>
<comment type="function">
    <text evidence="7">Succinyl-CoA synthetase functions in the citric acid cycle (TCA), coupling the hydrolysis of succinyl-CoA to the synthesis of either ATP or GTP and thus represents the only step of substrate-level phosphorylation in the TCA. The beta subunit provides nucleotide specificity of the enzyme and binds the substrate succinate, while the binding sites for coenzyme A and phosphate are found in the alpha subunit.</text>
</comment>
<feature type="binding site" evidence="7">
    <location>
        <begin position="57"/>
        <end position="59"/>
    </location>
    <ligand>
        <name>ATP</name>
        <dbReference type="ChEBI" id="CHEBI:30616"/>
    </ligand>
</feature>
<dbReference type="PANTHER" id="PTHR11815:SF10">
    <property type="entry name" value="SUCCINATE--COA LIGASE [GDP-FORMING] SUBUNIT BETA, MITOCHONDRIAL"/>
    <property type="match status" value="1"/>
</dbReference>
<evidence type="ECO:0000256" key="7">
    <source>
        <dbReference type="HAMAP-Rule" id="MF_00558"/>
    </source>
</evidence>
<sequence>MNLHEYQGREILNFFSIQVPDGMIASSPEEAVKVAKIIFKKTEKNSLVIKAQIHAGGRGKAGGIQIVKNLDEVYEKSKNILGKFLITPQTSKKGELVRKILLSEDVYFYESAPPIEYYLSILLNRDIEKNIILYSKEGGVNIEDISKKNPNQIYTEVIDPILGLQLFQTKKIGFNLGIHDNESLKNFSLFLLSLYKAYITFDTLLLEINPLIKTFDQKLIPVDIKMILDDNALFRHKKYNLIRDDIIDEIEREAYEAKLNFLKLEGNVGCMVNGAGLAMATMDMIKFCGGVPANFLDIGGSADLERVEKAFYLILKDKSVKTILINIFGGIVRCDTVAKGIINSFSKIHQDIKVPVVVRLQGTNDKLAKKLIQKSLFPIYSTDTLEEAADKIQEILYLK</sequence>
<dbReference type="InterPro" id="IPR013650">
    <property type="entry name" value="ATP-grasp_succ-CoA_synth-type"/>
</dbReference>
<feature type="binding site" evidence="7">
    <location>
        <position position="273"/>
    </location>
    <ligand>
        <name>substrate</name>
        <note>ligand shared with subunit alpha</note>
    </ligand>
</feature>
<feature type="binding site" evidence="7">
    <location>
        <begin position="330"/>
        <end position="332"/>
    </location>
    <ligand>
        <name>substrate</name>
        <note>ligand shared with subunit alpha</note>
    </ligand>
</feature>
<keyword evidence="7" id="KW-0067">ATP-binding</keyword>
<dbReference type="PATRIC" id="fig|1229512.3.peg.45"/>
<dbReference type="Gene3D" id="3.40.50.261">
    <property type="entry name" value="Succinyl-CoA synthetase domains"/>
    <property type="match status" value="1"/>
</dbReference>
<dbReference type="FunFam" id="3.40.50.261:FF:000001">
    <property type="entry name" value="Succinate--CoA ligase [ADP-forming] subunit beta"/>
    <property type="match status" value="1"/>
</dbReference>
<dbReference type="GO" id="GO:0004776">
    <property type="term" value="F:succinate-CoA ligase (GDP-forming) activity"/>
    <property type="evidence" value="ECO:0007669"/>
    <property type="project" value="RHEA"/>
</dbReference>
<feature type="binding site" evidence="7">
    <location>
        <position position="106"/>
    </location>
    <ligand>
        <name>ATP</name>
        <dbReference type="ChEBI" id="CHEBI:30616"/>
    </ligand>
</feature>
<dbReference type="FunFam" id="3.30.470.20:FF:000002">
    <property type="entry name" value="Succinate--CoA ligase [ADP-forming] subunit beta"/>
    <property type="match status" value="1"/>
</dbReference>
<evidence type="ECO:0000256" key="4">
    <source>
        <dbReference type="ARBA" id="ARBA00022723"/>
    </source>
</evidence>
<feature type="domain" description="ATP-grasp fold succinyl-CoA synthetase-type" evidence="9">
    <location>
        <begin position="2"/>
        <end position="212"/>
    </location>
</feature>
<comment type="subunit">
    <text evidence="7">Heterotetramer of two alpha and two beta subunits.</text>
</comment>
<protein>
    <recommendedName>
        <fullName evidence="7">Succinate--CoA ligase [ADP-forming] subunit beta</fullName>
        <ecNumber evidence="7">6.2.1.5</ecNumber>
    </recommendedName>
    <alternativeName>
        <fullName evidence="7">Succinyl-CoA synthetase subunit beta</fullName>
        <shortName evidence="7">SCS-beta</shortName>
    </alternativeName>
</protein>
<evidence type="ECO:0000259" key="8">
    <source>
        <dbReference type="Pfam" id="PF00549"/>
    </source>
</evidence>
<dbReference type="InterPro" id="IPR005809">
    <property type="entry name" value="Succ_CoA_ligase-like_bsu"/>
</dbReference>
<dbReference type="RefSeq" id="WP_015429671.1">
    <property type="nucleotide sequence ID" value="NC_020510.1"/>
</dbReference>
<comment type="cofactor">
    <cofactor evidence="7">
        <name>Mg(2+)</name>
        <dbReference type="ChEBI" id="CHEBI:18420"/>
    </cofactor>
    <text evidence="7">Binds 1 Mg(2+) ion per subunit.</text>
</comment>
<evidence type="ECO:0000313" key="11">
    <source>
        <dbReference type="Proteomes" id="UP000011815"/>
    </source>
</evidence>
<dbReference type="InterPro" id="IPR013815">
    <property type="entry name" value="ATP_grasp_subdomain_1"/>
</dbReference>
<accession>M4ZRN4</accession>
<dbReference type="Gene3D" id="3.30.1490.20">
    <property type="entry name" value="ATP-grasp fold, A domain"/>
    <property type="match status" value="1"/>
</dbReference>
<dbReference type="SUPFAM" id="SSF52210">
    <property type="entry name" value="Succinyl-CoA synthetase domains"/>
    <property type="match status" value="1"/>
</dbReference>
<keyword evidence="3 7" id="KW-0436">Ligase</keyword>
<dbReference type="InterPro" id="IPR005811">
    <property type="entry name" value="SUCC_ACL_C"/>
</dbReference>
<evidence type="ECO:0000256" key="1">
    <source>
        <dbReference type="ARBA" id="ARBA00009182"/>
    </source>
</evidence>
<evidence type="ECO:0000256" key="5">
    <source>
        <dbReference type="ARBA" id="ARBA00022741"/>
    </source>
</evidence>
<dbReference type="GO" id="GO:0006099">
    <property type="term" value="P:tricarboxylic acid cycle"/>
    <property type="evidence" value="ECO:0007669"/>
    <property type="project" value="UniProtKB-UniRule"/>
</dbReference>
<feature type="domain" description="ATP-citrate synthase/succinyl-CoA ligase C-terminal" evidence="8">
    <location>
        <begin position="271"/>
        <end position="391"/>
    </location>
</feature>
<organism evidence="10 11">
    <name type="scientific">Blattabacterium cuenoti BPAA</name>
    <dbReference type="NCBI Taxonomy" id="1229512"/>
    <lineage>
        <taxon>Bacteria</taxon>
        <taxon>Pseudomonadati</taxon>
        <taxon>Bacteroidota</taxon>
        <taxon>Flavobacteriia</taxon>
        <taxon>Flavobacteriales</taxon>
        <taxon>Blattabacteriaceae</taxon>
        <taxon>Blattabacterium</taxon>
    </lineage>
</organism>
<dbReference type="GO" id="GO:0000287">
    <property type="term" value="F:magnesium ion binding"/>
    <property type="evidence" value="ECO:0007669"/>
    <property type="project" value="UniProtKB-UniRule"/>
</dbReference>
<dbReference type="GO" id="GO:0005829">
    <property type="term" value="C:cytosol"/>
    <property type="evidence" value="ECO:0007669"/>
    <property type="project" value="TreeGrafter"/>
</dbReference>
<dbReference type="NCBIfam" id="TIGR01016">
    <property type="entry name" value="sucCoAbeta"/>
    <property type="match status" value="1"/>
</dbReference>
<feature type="binding site" evidence="7">
    <location>
        <position position="223"/>
    </location>
    <ligand>
        <name>Mg(2+)</name>
        <dbReference type="ChEBI" id="CHEBI:18420"/>
    </ligand>
</feature>
<evidence type="ECO:0000256" key="3">
    <source>
        <dbReference type="ARBA" id="ARBA00022598"/>
    </source>
</evidence>
<evidence type="ECO:0000313" key="10">
    <source>
        <dbReference type="EMBL" id="BAM99352.1"/>
    </source>
</evidence>
<dbReference type="UniPathway" id="UPA00223">
    <property type="reaction ID" value="UER00999"/>
</dbReference>
<dbReference type="SUPFAM" id="SSF56059">
    <property type="entry name" value="Glutathione synthetase ATP-binding domain-like"/>
    <property type="match status" value="1"/>
</dbReference>
<dbReference type="Pfam" id="PF08442">
    <property type="entry name" value="ATP-grasp_2"/>
    <property type="match status" value="1"/>
</dbReference>
<dbReference type="EMBL" id="AP012548">
    <property type="protein sequence ID" value="BAM99352.1"/>
    <property type="molecule type" value="Genomic_DNA"/>
</dbReference>
<feature type="binding site" evidence="7">
    <location>
        <position position="209"/>
    </location>
    <ligand>
        <name>Mg(2+)</name>
        <dbReference type="ChEBI" id="CHEBI:18420"/>
    </ligand>
</feature>
<reference evidence="10 11" key="1">
    <citation type="journal article" date="2013" name="Biol. Lett.">
        <title>Maintenance of essential amino acid synthesis pathways in the Blattabacterium cuenoti symbiont of a wood-feeding cockroach.</title>
        <authorList>
            <person name="Tokuda G."/>
            <person name="Elbourne L.D.H."/>
            <person name="Kinjo Y."/>
            <person name="Saitoh S."/>
            <person name="Sabree Z."/>
            <person name="Hojo M."/>
            <person name="Yamada A."/>
            <person name="Hayashi Y."/>
            <person name="Shigenobu S."/>
            <person name="Bandi C."/>
            <person name="Paulsen I.T."/>
            <person name="Watanabe H."/>
            <person name="Lo N."/>
        </authorList>
    </citation>
    <scope>NUCLEOTIDE SEQUENCE [LARGE SCALE GENOMIC DNA]</scope>
    <source>
        <strain evidence="10 11">BPAA</strain>
    </source>
</reference>
<evidence type="ECO:0000259" key="9">
    <source>
        <dbReference type="Pfam" id="PF08442"/>
    </source>
</evidence>
<proteinExistence type="inferred from homology"/>
<dbReference type="InterPro" id="IPR017866">
    <property type="entry name" value="Succ-CoA_synthase_bsu_CS"/>
</dbReference>
<gene>
    <name evidence="7 10" type="primary">sucC</name>
    <name evidence="10" type="ORF">BPAA_048</name>
</gene>
<evidence type="ECO:0000256" key="6">
    <source>
        <dbReference type="ARBA" id="ARBA00022842"/>
    </source>
</evidence>
<dbReference type="Pfam" id="PF00549">
    <property type="entry name" value="Ligase_CoA"/>
    <property type="match status" value="1"/>
</dbReference>
<name>M4ZRN4_9FLAO</name>
<dbReference type="PROSITE" id="PS01217">
    <property type="entry name" value="SUCCINYL_COA_LIG_3"/>
    <property type="match status" value="1"/>
</dbReference>
<dbReference type="PIRSF" id="PIRSF001554">
    <property type="entry name" value="SucCS_beta"/>
    <property type="match status" value="1"/>
</dbReference>
<comment type="caution">
    <text evidence="7">Lacks conserved residue(s) required for the propagation of feature annotation.</text>
</comment>
<dbReference type="GO" id="GO:0004775">
    <property type="term" value="F:succinate-CoA ligase (ADP-forming) activity"/>
    <property type="evidence" value="ECO:0007669"/>
    <property type="project" value="UniProtKB-UniRule"/>
</dbReference>
<comment type="similarity">
    <text evidence="1 7">Belongs to the succinate/malate CoA ligase beta subunit family.</text>
</comment>
<comment type="catalytic activity">
    <reaction evidence="7">
        <text>succinate + ATP + CoA = succinyl-CoA + ADP + phosphate</text>
        <dbReference type="Rhea" id="RHEA:17661"/>
        <dbReference type="ChEBI" id="CHEBI:30031"/>
        <dbReference type="ChEBI" id="CHEBI:30616"/>
        <dbReference type="ChEBI" id="CHEBI:43474"/>
        <dbReference type="ChEBI" id="CHEBI:57287"/>
        <dbReference type="ChEBI" id="CHEBI:57292"/>
        <dbReference type="ChEBI" id="CHEBI:456216"/>
        <dbReference type="EC" id="6.2.1.5"/>
    </reaction>
</comment>
<dbReference type="eggNOG" id="COG0045">
    <property type="taxonomic scope" value="Bacteria"/>
</dbReference>
<dbReference type="Proteomes" id="UP000011815">
    <property type="component" value="Chromosome"/>
</dbReference>
<dbReference type="KEGG" id="blp:BPAA_048"/>
<dbReference type="GO" id="GO:0042709">
    <property type="term" value="C:succinate-CoA ligase complex"/>
    <property type="evidence" value="ECO:0007669"/>
    <property type="project" value="TreeGrafter"/>
</dbReference>
<dbReference type="InterPro" id="IPR016102">
    <property type="entry name" value="Succinyl-CoA_synth-like"/>
</dbReference>
<dbReference type="PANTHER" id="PTHR11815">
    <property type="entry name" value="SUCCINYL-COA SYNTHETASE BETA CHAIN"/>
    <property type="match status" value="1"/>
</dbReference>
<feature type="binding site" evidence="7">
    <location>
        <position position="116"/>
    </location>
    <ligand>
        <name>ATP</name>
        <dbReference type="ChEBI" id="CHEBI:30616"/>
    </ligand>
</feature>
<dbReference type="EC" id="6.2.1.5" evidence="7"/>
<dbReference type="Gene3D" id="3.30.470.20">
    <property type="entry name" value="ATP-grasp fold, B domain"/>
    <property type="match status" value="1"/>
</dbReference>
<keyword evidence="6 7" id="KW-0460">Magnesium</keyword>
<dbReference type="STRING" id="1229512.BPAA_048"/>
<dbReference type="HOGENOM" id="CLU_037430_0_2_10"/>
<keyword evidence="2 7" id="KW-0816">Tricarboxylic acid cycle</keyword>
<dbReference type="HAMAP" id="MF_00558">
    <property type="entry name" value="Succ_CoA_beta"/>
    <property type="match status" value="1"/>
</dbReference>
<comment type="catalytic activity">
    <reaction evidence="7">
        <text>GTP + succinate + CoA = succinyl-CoA + GDP + phosphate</text>
        <dbReference type="Rhea" id="RHEA:22120"/>
        <dbReference type="ChEBI" id="CHEBI:30031"/>
        <dbReference type="ChEBI" id="CHEBI:37565"/>
        <dbReference type="ChEBI" id="CHEBI:43474"/>
        <dbReference type="ChEBI" id="CHEBI:57287"/>
        <dbReference type="ChEBI" id="CHEBI:57292"/>
        <dbReference type="ChEBI" id="CHEBI:58189"/>
    </reaction>
</comment>
<keyword evidence="5 7" id="KW-0547">Nucleotide-binding</keyword>
<dbReference type="AlphaFoldDB" id="M4ZRN4"/>
<dbReference type="GO" id="GO:0006104">
    <property type="term" value="P:succinyl-CoA metabolic process"/>
    <property type="evidence" value="ECO:0007669"/>
    <property type="project" value="TreeGrafter"/>
</dbReference>
<evidence type="ECO:0000256" key="2">
    <source>
        <dbReference type="ARBA" id="ARBA00022532"/>
    </source>
</evidence>
<dbReference type="NCBIfam" id="NF001913">
    <property type="entry name" value="PRK00696.1"/>
    <property type="match status" value="1"/>
</dbReference>